<dbReference type="InterPro" id="IPR014710">
    <property type="entry name" value="RmlC-like_jellyroll"/>
</dbReference>
<dbReference type="InterPro" id="IPR011051">
    <property type="entry name" value="RmlC_Cupin_sf"/>
</dbReference>
<dbReference type="SUPFAM" id="SSF51182">
    <property type="entry name" value="RmlC-like cupins"/>
    <property type="match status" value="1"/>
</dbReference>
<keyword evidence="3" id="KW-1185">Reference proteome</keyword>
<dbReference type="EMBL" id="CADIKH010000185">
    <property type="protein sequence ID" value="CAB3774849.1"/>
    <property type="molecule type" value="Genomic_DNA"/>
</dbReference>
<proteinExistence type="predicted"/>
<gene>
    <name evidence="2" type="ORF">LMG29542_08231</name>
</gene>
<sequence length="150" mass="15717">MQSLFKRSLLVLSAGLIGACVVPAFAQTTGASIYKNGGKPTVLLHTDKSWNGTLYPAYPSGQPQLTVLELTTAPHAKTPWHTHPAPCAAYIATGKLTVETKDGLRKTVSQGEVLPELVGPIHRGIAGDTPTKLLLFCAGVSGSPFALNAK</sequence>
<protein>
    <recommendedName>
        <fullName evidence="4">Cupin 2 conserved barrel domain-containing protein</fullName>
    </recommendedName>
</protein>
<dbReference type="PROSITE" id="PS51257">
    <property type="entry name" value="PROKAR_LIPOPROTEIN"/>
    <property type="match status" value="1"/>
</dbReference>
<evidence type="ECO:0008006" key="4">
    <source>
        <dbReference type="Google" id="ProtNLM"/>
    </source>
</evidence>
<reference evidence="2 3" key="1">
    <citation type="submission" date="2020-04" db="EMBL/GenBank/DDBJ databases">
        <authorList>
            <person name="De Canck E."/>
        </authorList>
    </citation>
    <scope>NUCLEOTIDE SEQUENCE [LARGE SCALE GENOMIC DNA]</scope>
    <source>
        <strain evidence="2 3">LMG 29542</strain>
    </source>
</reference>
<dbReference type="AlphaFoldDB" id="A0A6J5F7R2"/>
<feature type="signal peptide" evidence="1">
    <location>
        <begin position="1"/>
        <end position="26"/>
    </location>
</feature>
<accession>A0A6J5F7R2</accession>
<keyword evidence="1" id="KW-0732">Signal</keyword>
<evidence type="ECO:0000256" key="1">
    <source>
        <dbReference type="SAM" id="SignalP"/>
    </source>
</evidence>
<dbReference type="Proteomes" id="UP000494363">
    <property type="component" value="Unassembled WGS sequence"/>
</dbReference>
<feature type="chain" id="PRO_5026688969" description="Cupin 2 conserved barrel domain-containing protein" evidence="1">
    <location>
        <begin position="27"/>
        <end position="150"/>
    </location>
</feature>
<evidence type="ECO:0000313" key="2">
    <source>
        <dbReference type="EMBL" id="CAB3774849.1"/>
    </source>
</evidence>
<dbReference type="CDD" id="cd02236">
    <property type="entry name" value="cupin_CV2614-like"/>
    <property type="match status" value="1"/>
</dbReference>
<dbReference type="Gene3D" id="2.60.120.10">
    <property type="entry name" value="Jelly Rolls"/>
    <property type="match status" value="1"/>
</dbReference>
<name>A0A6J5F7R2_9BURK</name>
<evidence type="ECO:0000313" key="3">
    <source>
        <dbReference type="Proteomes" id="UP000494363"/>
    </source>
</evidence>
<organism evidence="2 3">
    <name type="scientific">Paraburkholderia humisilvae</name>
    <dbReference type="NCBI Taxonomy" id="627669"/>
    <lineage>
        <taxon>Bacteria</taxon>
        <taxon>Pseudomonadati</taxon>
        <taxon>Pseudomonadota</taxon>
        <taxon>Betaproteobacteria</taxon>
        <taxon>Burkholderiales</taxon>
        <taxon>Burkholderiaceae</taxon>
        <taxon>Paraburkholderia</taxon>
    </lineage>
</organism>